<name>A0A0N4U7C1_DRAME</name>
<dbReference type="Proteomes" id="UP000274756">
    <property type="component" value="Unassembled WGS sequence"/>
</dbReference>
<evidence type="ECO:0000313" key="4">
    <source>
        <dbReference type="WBParaSite" id="DME_0000287801-mRNA-1"/>
    </source>
</evidence>
<dbReference type="GO" id="GO:0038023">
    <property type="term" value="F:signaling receptor activity"/>
    <property type="evidence" value="ECO:0007669"/>
    <property type="project" value="TreeGrafter"/>
</dbReference>
<proteinExistence type="predicted"/>
<evidence type="ECO:0000313" key="3">
    <source>
        <dbReference type="Proteomes" id="UP000274756"/>
    </source>
</evidence>
<dbReference type="InterPro" id="IPR028082">
    <property type="entry name" value="Peripla_BP_I"/>
</dbReference>
<reference evidence="4" key="1">
    <citation type="submission" date="2017-02" db="UniProtKB">
        <authorList>
            <consortium name="WormBaseParasite"/>
        </authorList>
    </citation>
    <scope>IDENTIFICATION</scope>
</reference>
<dbReference type="Gene3D" id="3.40.50.2300">
    <property type="match status" value="1"/>
</dbReference>
<accession>A0A0N4U7C1</accession>
<dbReference type="PANTHER" id="PTHR44755:SF9">
    <property type="entry name" value="PROTEIN CBG14864"/>
    <property type="match status" value="1"/>
</dbReference>
<evidence type="ECO:0000313" key="1">
    <source>
        <dbReference type="EMBL" id="VDN50134.1"/>
    </source>
</evidence>
<dbReference type="Proteomes" id="UP000038040">
    <property type="component" value="Unplaced"/>
</dbReference>
<dbReference type="STRING" id="318479.A0A0N4U7C1"/>
<sequence>MRNCVSLIFFYTILIFLIKYLSRIACTDAAKIWQSTATTTTTTAHKLPFNVIVILPEKESCNDKLGLTLDKARPVIDISVMDVVKSGKLPKNFINFTYYDSRYWEDVSLAEMWSTVGVVNAYCAGRLDAILGFADSYSLATVAKVTAGFGNGVPVITTAGMTSMLGAQKTYPYLTRMQGNYRQMADSLYKLIAYRDEITADINSSHSSHSSLGYKNLIFMYHDKRRAINRPRIADSEQSSTGVSSHCYFSLYAIKTFFAEKSAFFKENWKIQTPSLAFDEEIERNANDLKGWLKIVSELANGLFFIILLFLLF</sequence>
<dbReference type="PANTHER" id="PTHR44755">
    <property type="entry name" value="NATRIURETIC PEPTIDE RECEPTOR 3-RELATED"/>
    <property type="match status" value="1"/>
</dbReference>
<reference evidence="1 3" key="2">
    <citation type="submission" date="2018-11" db="EMBL/GenBank/DDBJ databases">
        <authorList>
            <consortium name="Pathogen Informatics"/>
        </authorList>
    </citation>
    <scope>NUCLEOTIDE SEQUENCE [LARGE SCALE GENOMIC DNA]</scope>
</reference>
<dbReference type="InterPro" id="IPR052612">
    <property type="entry name" value="ANP_Clearance_Receptor"/>
</dbReference>
<protein>
    <submittedName>
        <fullName evidence="4">ANF_receptor domain-containing protein</fullName>
    </submittedName>
</protein>
<dbReference type="EMBL" id="UYYG01000001">
    <property type="protein sequence ID" value="VDN50134.1"/>
    <property type="molecule type" value="Genomic_DNA"/>
</dbReference>
<dbReference type="SUPFAM" id="SSF53822">
    <property type="entry name" value="Periplasmic binding protein-like I"/>
    <property type="match status" value="1"/>
</dbReference>
<dbReference type="OrthoDB" id="5845151at2759"/>
<dbReference type="WBParaSite" id="DME_0000287801-mRNA-1">
    <property type="protein sequence ID" value="DME_0000287801-mRNA-1"/>
    <property type="gene ID" value="DME_0000287801"/>
</dbReference>
<dbReference type="AlphaFoldDB" id="A0A0N4U7C1"/>
<evidence type="ECO:0000313" key="2">
    <source>
        <dbReference type="Proteomes" id="UP000038040"/>
    </source>
</evidence>
<dbReference type="GO" id="GO:0017046">
    <property type="term" value="F:peptide hormone binding"/>
    <property type="evidence" value="ECO:0007669"/>
    <property type="project" value="TreeGrafter"/>
</dbReference>
<dbReference type="GO" id="GO:0007165">
    <property type="term" value="P:signal transduction"/>
    <property type="evidence" value="ECO:0007669"/>
    <property type="project" value="TreeGrafter"/>
</dbReference>
<gene>
    <name evidence="1" type="ORF">DME_LOCUS107</name>
</gene>
<keyword evidence="3" id="KW-1185">Reference proteome</keyword>
<organism evidence="2 4">
    <name type="scientific">Dracunculus medinensis</name>
    <name type="common">Guinea worm</name>
    <dbReference type="NCBI Taxonomy" id="318479"/>
    <lineage>
        <taxon>Eukaryota</taxon>
        <taxon>Metazoa</taxon>
        <taxon>Ecdysozoa</taxon>
        <taxon>Nematoda</taxon>
        <taxon>Chromadorea</taxon>
        <taxon>Rhabditida</taxon>
        <taxon>Spirurina</taxon>
        <taxon>Dracunculoidea</taxon>
        <taxon>Dracunculidae</taxon>
        <taxon>Dracunculus</taxon>
    </lineage>
</organism>